<dbReference type="PANTHER" id="PTHR19446">
    <property type="entry name" value="REVERSE TRANSCRIPTASES"/>
    <property type="match status" value="1"/>
</dbReference>
<dbReference type="SUPFAM" id="SSF56672">
    <property type="entry name" value="DNA/RNA polymerases"/>
    <property type="match status" value="1"/>
</dbReference>
<accession>A0AAV7X737</accession>
<evidence type="ECO:0000313" key="2">
    <source>
        <dbReference type="EMBL" id="KAJ1520336.1"/>
    </source>
</evidence>
<dbReference type="EMBL" id="JAPTSV010000015">
    <property type="protein sequence ID" value="KAJ1520336.1"/>
    <property type="molecule type" value="Genomic_DNA"/>
</dbReference>
<dbReference type="CDD" id="cd01650">
    <property type="entry name" value="RT_nLTR_like"/>
    <property type="match status" value="1"/>
</dbReference>
<name>A0AAV7X737_9NEOP</name>
<protein>
    <recommendedName>
        <fullName evidence="1">Reverse transcriptase domain-containing protein</fullName>
    </recommendedName>
</protein>
<dbReference type="Pfam" id="PF00078">
    <property type="entry name" value="RVT_1"/>
    <property type="match status" value="1"/>
</dbReference>
<dbReference type="PROSITE" id="PS50878">
    <property type="entry name" value="RT_POL"/>
    <property type="match status" value="1"/>
</dbReference>
<reference evidence="2" key="1">
    <citation type="submission" date="2022-12" db="EMBL/GenBank/DDBJ databases">
        <title>Chromosome-level genome assembly of the bean flower thrips Megalurothrips usitatus.</title>
        <authorList>
            <person name="Ma L."/>
            <person name="Liu Q."/>
            <person name="Li H."/>
            <person name="Cai W."/>
        </authorList>
    </citation>
    <scope>NUCLEOTIDE SEQUENCE</scope>
    <source>
        <strain evidence="2">Cailab_2022a</strain>
    </source>
</reference>
<dbReference type="SUPFAM" id="SSF56219">
    <property type="entry name" value="DNase I-like"/>
    <property type="match status" value="1"/>
</dbReference>
<dbReference type="InterPro" id="IPR036691">
    <property type="entry name" value="Endo/exonu/phosph_ase_sf"/>
</dbReference>
<evidence type="ECO:0000313" key="3">
    <source>
        <dbReference type="Proteomes" id="UP001075354"/>
    </source>
</evidence>
<proteinExistence type="predicted"/>
<dbReference type="InterPro" id="IPR000477">
    <property type="entry name" value="RT_dom"/>
</dbReference>
<sequence length="872" mass="95627">MNLKIISVNLCAATSAAKIEALTDTIRSHSAEIVSLQEVAAQTLDIGGYEELVNAGPNLQGTAILVRDTLHATPLHSLPSGRACAQACHARPRTREAATHIKAIKRELLECHAELAAGALDRAKMRDELRDEALSTAHVVRAARRARGQRIKSIQDADGNTLADEGDVREYFRTVYAAKFQEPEGGGTADSPILDAVEATVTDEDNARLSRPFTVDEVLAAVKKSPKKKSPGPDGITAEFYAAAWSVIGDVLTEVFNDMWERRMVPAEMTKGVITLIPKKAKPRVDKDFRPITLLDVDVKILARLMAARLGVLQRKLLHDNQVRPGGKRTMAGALCDLRDVISVMGALRTPGCILSIDFSGAFDAVHHKYLFQVLRKQGVAEQFVNTIEAMYTGAASQLRVNGVLTSPFRVDRSVRQGCPLSMLLYAIIAAPFLIVLDRRLRGLQLAGCTIRVSAFADDSFIVLRSHSEAAVVKEVLQQFAEVSGLAANPAKCGAPAAGSWDASERTGFPYVETLKVLGVTFARDIKTTIRLNWDAVATGVQGVLRESVCRAFGLSQRAEYARTYALAKLWHAAQVLPAPKAAADRVRKAVAVFVWRGQIFRTSMAVACTERARGGLGVPDIHIKCLALYTGRWQGILVDTEDTSAAKWLLTVLLAFPLGQRLTRLWATAAHYAAFHRVRKTAANSPVDVPARQAIRAIYGEMRAAAPAQTPRVARKPPEVRWEQVWAYINRPAIPQAARDSWWTAVHDLVPTRQRLRRIGRADTAACLKCQAEDTLEHRLTACDEAAGAWEWLRAVLGRELGRDAHIGDILRPEYQIGDEGGRLAAVWATAHAVHAALLGQPEDARRNAIQRAKEQHPEIVERLSESMWRQ</sequence>
<dbReference type="InterPro" id="IPR043502">
    <property type="entry name" value="DNA/RNA_pol_sf"/>
</dbReference>
<feature type="domain" description="Reverse transcriptase" evidence="1">
    <location>
        <begin position="258"/>
        <end position="522"/>
    </location>
</feature>
<evidence type="ECO:0000259" key="1">
    <source>
        <dbReference type="PROSITE" id="PS50878"/>
    </source>
</evidence>
<dbReference type="AlphaFoldDB" id="A0AAV7X737"/>
<keyword evidence="3" id="KW-1185">Reference proteome</keyword>
<gene>
    <name evidence="2" type="ORF">ONE63_004534</name>
</gene>
<organism evidence="2 3">
    <name type="scientific">Megalurothrips usitatus</name>
    <name type="common">bean blossom thrips</name>
    <dbReference type="NCBI Taxonomy" id="439358"/>
    <lineage>
        <taxon>Eukaryota</taxon>
        <taxon>Metazoa</taxon>
        <taxon>Ecdysozoa</taxon>
        <taxon>Arthropoda</taxon>
        <taxon>Hexapoda</taxon>
        <taxon>Insecta</taxon>
        <taxon>Pterygota</taxon>
        <taxon>Neoptera</taxon>
        <taxon>Paraneoptera</taxon>
        <taxon>Thysanoptera</taxon>
        <taxon>Terebrantia</taxon>
        <taxon>Thripoidea</taxon>
        <taxon>Thripidae</taxon>
        <taxon>Megalurothrips</taxon>
    </lineage>
</organism>
<dbReference type="GO" id="GO:0071897">
    <property type="term" value="P:DNA biosynthetic process"/>
    <property type="evidence" value="ECO:0007669"/>
    <property type="project" value="UniProtKB-ARBA"/>
</dbReference>
<comment type="caution">
    <text evidence="2">The sequence shown here is derived from an EMBL/GenBank/DDBJ whole genome shotgun (WGS) entry which is preliminary data.</text>
</comment>
<dbReference type="Proteomes" id="UP001075354">
    <property type="component" value="Chromosome 15"/>
</dbReference>